<dbReference type="EMBL" id="KZ852034">
    <property type="protein sequence ID" value="RDH37948.1"/>
    <property type="molecule type" value="Genomic_DNA"/>
</dbReference>
<dbReference type="Proteomes" id="UP000253729">
    <property type="component" value="Unassembled WGS sequence"/>
</dbReference>
<organism evidence="2 3">
    <name type="scientific">Aspergillus welwitschiae</name>
    <dbReference type="NCBI Taxonomy" id="1341132"/>
    <lineage>
        <taxon>Eukaryota</taxon>
        <taxon>Fungi</taxon>
        <taxon>Dikarya</taxon>
        <taxon>Ascomycota</taxon>
        <taxon>Pezizomycotina</taxon>
        <taxon>Eurotiomycetes</taxon>
        <taxon>Eurotiomycetidae</taxon>
        <taxon>Eurotiales</taxon>
        <taxon>Aspergillaceae</taxon>
        <taxon>Aspergillus</taxon>
        <taxon>Aspergillus subgen. Circumdati</taxon>
    </lineage>
</organism>
<reference evidence="2 3" key="1">
    <citation type="submission" date="2018-07" db="EMBL/GenBank/DDBJ databases">
        <title>The genomes of Aspergillus section Nigri reveals drivers in fungal speciation.</title>
        <authorList>
            <consortium name="DOE Joint Genome Institute"/>
            <person name="Vesth T.C."/>
            <person name="Nybo J."/>
            <person name="Theobald S."/>
            <person name="Brandl J."/>
            <person name="Frisvad J.C."/>
            <person name="Nielsen K.F."/>
            <person name="Lyhne E.K."/>
            <person name="Kogle M.E."/>
            <person name="Kuo A."/>
            <person name="Riley R."/>
            <person name="Clum A."/>
            <person name="Nolan M."/>
            <person name="Lipzen A."/>
            <person name="Salamov A."/>
            <person name="Henrissat B."/>
            <person name="Wiebenga A."/>
            <person name="De vries R.P."/>
            <person name="Grigoriev I.V."/>
            <person name="Mortensen U.H."/>
            <person name="Andersen M.R."/>
            <person name="Baker S.E."/>
        </authorList>
    </citation>
    <scope>NUCLEOTIDE SEQUENCE [LARGE SCALE GENOMIC DNA]</scope>
    <source>
        <strain evidence="2 3">CBS 139.54b</strain>
    </source>
</reference>
<gene>
    <name evidence="2" type="ORF">BDQ94DRAFT_71676</name>
</gene>
<dbReference type="RefSeq" id="XP_026630970.1">
    <property type="nucleotide sequence ID" value="XM_026776383.1"/>
</dbReference>
<feature type="transmembrane region" description="Helical" evidence="1">
    <location>
        <begin position="12"/>
        <end position="36"/>
    </location>
</feature>
<evidence type="ECO:0000256" key="1">
    <source>
        <dbReference type="SAM" id="Phobius"/>
    </source>
</evidence>
<evidence type="ECO:0000313" key="2">
    <source>
        <dbReference type="EMBL" id="RDH37948.1"/>
    </source>
</evidence>
<dbReference type="GeneID" id="38144739"/>
<dbReference type="AlphaFoldDB" id="A0A3F3QFA1"/>
<name>A0A3F3QFA1_9EURO</name>
<keyword evidence="3" id="KW-1185">Reference proteome</keyword>
<keyword evidence="1" id="KW-0812">Transmembrane</keyword>
<protein>
    <submittedName>
        <fullName evidence="2">Uncharacterized protein</fullName>
    </submittedName>
</protein>
<keyword evidence="1" id="KW-1133">Transmembrane helix</keyword>
<keyword evidence="1" id="KW-0472">Membrane</keyword>
<evidence type="ECO:0000313" key="3">
    <source>
        <dbReference type="Proteomes" id="UP000253729"/>
    </source>
</evidence>
<sequence>MSFVFCILEPYVHVPLLLASSLVPALSIAIVLPLCFPIYSLTPHLFNLFYTHLQHPFSLSHTLPHFIPLGTGYFTINAVDHPIMPCHAMPFEPKPGLEYTTGVILFGTRRMAFAVSQSVSGGHTPFPSFCFWFFRNGDSLARMNGWL</sequence>
<proteinExistence type="predicted"/>
<accession>A0A3F3QFA1</accession>